<dbReference type="AlphaFoldDB" id="A8MJS8"/>
<dbReference type="EMBL" id="CP000853">
    <property type="protein sequence ID" value="ABW20060.1"/>
    <property type="molecule type" value="Genomic_DNA"/>
</dbReference>
<dbReference type="InterPro" id="IPR012454">
    <property type="entry name" value="DUF1659"/>
</dbReference>
<accession>A8MJS8</accession>
<dbReference type="HOGENOM" id="CLU_196603_1_1_9"/>
<dbReference type="OrthoDB" id="1954703at2"/>
<organism evidence="2 3">
    <name type="scientific">Alkaliphilus oremlandii (strain OhILAs)</name>
    <name type="common">Clostridium oremlandii (strain OhILAs)</name>
    <dbReference type="NCBI Taxonomy" id="350688"/>
    <lineage>
        <taxon>Bacteria</taxon>
        <taxon>Bacillati</taxon>
        <taxon>Bacillota</taxon>
        <taxon>Clostridia</taxon>
        <taxon>Peptostreptococcales</taxon>
        <taxon>Natronincolaceae</taxon>
        <taxon>Alkaliphilus</taxon>
    </lineage>
</organism>
<name>A8MJS8_ALKOO</name>
<dbReference type="STRING" id="350688.Clos_2529"/>
<protein>
    <recommendedName>
        <fullName evidence="1">DUF1659 domain-containing protein</fullName>
    </recommendedName>
</protein>
<keyword evidence="3" id="KW-1185">Reference proteome</keyword>
<evidence type="ECO:0000313" key="2">
    <source>
        <dbReference type="EMBL" id="ABW20060.1"/>
    </source>
</evidence>
<sequence length="73" mass="8182">MPVNIMNQSSRVRLRFVEGVDGEGKEKLSTKSYSNIRNQVTDEDLYAVAVDMAGLQEKPLKAVIRTDEKEIVA</sequence>
<dbReference type="eggNOG" id="ENOG5033AHG">
    <property type="taxonomic scope" value="Bacteria"/>
</dbReference>
<dbReference type="Proteomes" id="UP000000269">
    <property type="component" value="Chromosome"/>
</dbReference>
<proteinExistence type="predicted"/>
<dbReference type="RefSeq" id="WP_012160367.1">
    <property type="nucleotide sequence ID" value="NC_009922.1"/>
</dbReference>
<evidence type="ECO:0000259" key="1">
    <source>
        <dbReference type="Pfam" id="PF07872"/>
    </source>
</evidence>
<feature type="domain" description="DUF1659" evidence="1">
    <location>
        <begin position="3"/>
        <end position="72"/>
    </location>
</feature>
<reference evidence="3" key="1">
    <citation type="submission" date="2007-10" db="EMBL/GenBank/DDBJ databases">
        <title>Complete genome of Alkaliphilus oremlandii OhILAs.</title>
        <authorList>
            <person name="Copeland A."/>
            <person name="Lucas S."/>
            <person name="Lapidus A."/>
            <person name="Barry K."/>
            <person name="Detter J.C."/>
            <person name="Glavina del Rio T."/>
            <person name="Hammon N."/>
            <person name="Israni S."/>
            <person name="Dalin E."/>
            <person name="Tice H."/>
            <person name="Pitluck S."/>
            <person name="Chain P."/>
            <person name="Malfatti S."/>
            <person name="Shin M."/>
            <person name="Vergez L."/>
            <person name="Schmutz J."/>
            <person name="Larimer F."/>
            <person name="Land M."/>
            <person name="Hauser L."/>
            <person name="Kyrpides N."/>
            <person name="Mikhailova N."/>
            <person name="Stolz J.F."/>
            <person name="Dawson A."/>
            <person name="Fisher E."/>
            <person name="Crable B."/>
            <person name="Perera E."/>
            <person name="Lisak J."/>
            <person name="Ranganathan M."/>
            <person name="Basu P."/>
            <person name="Richardson P."/>
        </authorList>
    </citation>
    <scope>NUCLEOTIDE SEQUENCE [LARGE SCALE GENOMIC DNA]</scope>
    <source>
        <strain evidence="3">OhILAs</strain>
    </source>
</reference>
<dbReference type="Pfam" id="PF07872">
    <property type="entry name" value="DUF1659"/>
    <property type="match status" value="1"/>
</dbReference>
<dbReference type="KEGG" id="aoe:Clos_2529"/>
<evidence type="ECO:0000313" key="3">
    <source>
        <dbReference type="Proteomes" id="UP000000269"/>
    </source>
</evidence>
<gene>
    <name evidence="2" type="ordered locus">Clos_2529</name>
</gene>